<name>A0A2T6KDS1_9RHOB</name>
<dbReference type="AlphaFoldDB" id="A0A2T6KDS1"/>
<organism evidence="2 3">
    <name type="scientific">Yoonia sediminilitoris</name>
    <dbReference type="NCBI Taxonomy" id="1286148"/>
    <lineage>
        <taxon>Bacteria</taxon>
        <taxon>Pseudomonadati</taxon>
        <taxon>Pseudomonadota</taxon>
        <taxon>Alphaproteobacteria</taxon>
        <taxon>Rhodobacterales</taxon>
        <taxon>Paracoccaceae</taxon>
        <taxon>Yoonia</taxon>
    </lineage>
</organism>
<accession>A0A2T6KDS1</accession>
<evidence type="ECO:0000313" key="2">
    <source>
        <dbReference type="EMBL" id="PUB13158.1"/>
    </source>
</evidence>
<reference evidence="2 3" key="1">
    <citation type="submission" date="2018-04" db="EMBL/GenBank/DDBJ databases">
        <title>Genomic Encyclopedia of Archaeal and Bacterial Type Strains, Phase II (KMG-II): from individual species to whole genera.</title>
        <authorList>
            <person name="Goeker M."/>
        </authorList>
    </citation>
    <scope>NUCLEOTIDE SEQUENCE [LARGE SCALE GENOMIC DNA]</scope>
    <source>
        <strain evidence="2 3">DSM 29955</strain>
    </source>
</reference>
<dbReference type="Proteomes" id="UP000244523">
    <property type="component" value="Unassembled WGS sequence"/>
</dbReference>
<keyword evidence="3" id="KW-1185">Reference proteome</keyword>
<evidence type="ECO:0000313" key="3">
    <source>
        <dbReference type="Proteomes" id="UP000244523"/>
    </source>
</evidence>
<sequence length="248" mass="27785">MFPSAQKPAKAAVLSPHPLARSKAGKVPIRTIFRRNVGDLERAHKPHHYNTAFNRAAPPHDEMRIFRNSAVTPNDIAGIKLEPACCASLRVFHPNKVLQLQIDVRLGRAIAHRRVMNNLRYMTILEQVEPVKLVVGKLGRAGKVSRFFAHIELAKFCRSVRSEVYLQYPSYWFREPILPAPIFPGVVAPHTKLRSDILQSPEILTCFGMRNRWLVCPTGRKSGTKAPQPAIFGAKDRSGPSSWQSSVG</sequence>
<feature type="region of interest" description="Disordered" evidence="1">
    <location>
        <begin position="220"/>
        <end position="248"/>
    </location>
</feature>
<gene>
    <name evidence="2" type="ORF">C8N45_10879</name>
</gene>
<protein>
    <submittedName>
        <fullName evidence="2">Uncharacterized protein</fullName>
    </submittedName>
</protein>
<proteinExistence type="predicted"/>
<dbReference type="EMBL" id="QBUD01000008">
    <property type="protein sequence ID" value="PUB13158.1"/>
    <property type="molecule type" value="Genomic_DNA"/>
</dbReference>
<feature type="compositionally biased region" description="Polar residues" evidence="1">
    <location>
        <begin position="239"/>
        <end position="248"/>
    </location>
</feature>
<comment type="caution">
    <text evidence="2">The sequence shown here is derived from an EMBL/GenBank/DDBJ whole genome shotgun (WGS) entry which is preliminary data.</text>
</comment>
<evidence type="ECO:0000256" key="1">
    <source>
        <dbReference type="SAM" id="MobiDB-lite"/>
    </source>
</evidence>